<dbReference type="VEuPathDB" id="FungiDB:BO70DRAFT_382634"/>
<organism evidence="3 4">
    <name type="scientific">Aspergillus heteromorphus CBS 117.55</name>
    <dbReference type="NCBI Taxonomy" id="1448321"/>
    <lineage>
        <taxon>Eukaryota</taxon>
        <taxon>Fungi</taxon>
        <taxon>Dikarya</taxon>
        <taxon>Ascomycota</taxon>
        <taxon>Pezizomycotina</taxon>
        <taxon>Eurotiomycetes</taxon>
        <taxon>Eurotiomycetidae</taxon>
        <taxon>Eurotiales</taxon>
        <taxon>Aspergillaceae</taxon>
        <taxon>Aspergillus</taxon>
        <taxon>Aspergillus subgen. Circumdati</taxon>
    </lineage>
</organism>
<proteinExistence type="predicted"/>
<keyword evidence="2" id="KW-1133">Transmembrane helix</keyword>
<gene>
    <name evidence="3" type="ORF">BO70DRAFT_382634</name>
</gene>
<dbReference type="Gene3D" id="1.20.1170.10">
    <property type="match status" value="1"/>
</dbReference>
<evidence type="ECO:0000256" key="1">
    <source>
        <dbReference type="SAM" id="Coils"/>
    </source>
</evidence>
<accession>A0A317V525</accession>
<dbReference type="GeneID" id="37067783"/>
<dbReference type="AlphaFoldDB" id="A0A317V525"/>
<keyword evidence="2" id="KW-0812">Transmembrane</keyword>
<name>A0A317V525_9EURO</name>
<keyword evidence="1" id="KW-0175">Coiled coil</keyword>
<keyword evidence="2" id="KW-0472">Membrane</keyword>
<comment type="caution">
    <text evidence="3">The sequence shown here is derived from an EMBL/GenBank/DDBJ whole genome shotgun (WGS) entry which is preliminary data.</text>
</comment>
<sequence length="405" mass="44881">MTVLPSYTADVAPPSYDEVAHKLENLVGGNPTPDKVLDAAEQLSEEEINVLVNGVDSHWPLETEKQKEEFTIGTGQTLSSAEGKDQLQATAITVTQATREIDRIFFALEVKLAQIDGIHKSNFHPEITRLKETYQQILADSRDLAAGIRVRLEVFDSVIIRLCAEPSISVDIRTRELNNFLETSASSERDVIAIEGRFNDLSTSFAKFVGTFSDWAKDREGQITEQIRVVQHELDELNKTLSALNASMTAFKAVCGATWPFTKALAKLMPKFAPFIMIGGLITAGVSVAAIAGLAIAISITEQRIITKTREKTNLQEQLEQIRQTRSELEDFGNASLVDFADAISILAGSWESTAEDAQRIKVWLGEGAVEGKQPEYMRLNTRYNVRKYDAISAYLQYYARGIVS</sequence>
<dbReference type="OrthoDB" id="4961018at2759"/>
<dbReference type="RefSeq" id="XP_025395452.1">
    <property type="nucleotide sequence ID" value="XM_025545546.1"/>
</dbReference>
<evidence type="ECO:0000313" key="3">
    <source>
        <dbReference type="EMBL" id="PWY69096.1"/>
    </source>
</evidence>
<feature type="coiled-coil region" evidence="1">
    <location>
        <begin position="305"/>
        <end position="335"/>
    </location>
</feature>
<protein>
    <recommendedName>
        <fullName evidence="5">Alpha-xenorhabdolysin family binary toxin subunit A</fullName>
    </recommendedName>
</protein>
<dbReference type="EMBL" id="MSFL01000034">
    <property type="protein sequence ID" value="PWY69096.1"/>
    <property type="molecule type" value="Genomic_DNA"/>
</dbReference>
<reference evidence="3 4" key="1">
    <citation type="submission" date="2016-12" db="EMBL/GenBank/DDBJ databases">
        <title>The genomes of Aspergillus section Nigri reveals drivers in fungal speciation.</title>
        <authorList>
            <consortium name="DOE Joint Genome Institute"/>
            <person name="Vesth T.C."/>
            <person name="Nybo J."/>
            <person name="Theobald S."/>
            <person name="Brandl J."/>
            <person name="Frisvad J.C."/>
            <person name="Nielsen K.F."/>
            <person name="Lyhne E.K."/>
            <person name="Kogle M.E."/>
            <person name="Kuo A."/>
            <person name="Riley R."/>
            <person name="Clum A."/>
            <person name="Nolan M."/>
            <person name="Lipzen A."/>
            <person name="Salamov A."/>
            <person name="Henrissat B."/>
            <person name="Wiebenga A."/>
            <person name="De Vries R.P."/>
            <person name="Grigoriev I.V."/>
            <person name="Mortensen U.H."/>
            <person name="Andersen M.R."/>
            <person name="Baker S.E."/>
        </authorList>
    </citation>
    <scope>NUCLEOTIDE SEQUENCE [LARGE SCALE GENOMIC DNA]</scope>
    <source>
        <strain evidence="3 4">CBS 117.55</strain>
    </source>
</reference>
<keyword evidence="4" id="KW-1185">Reference proteome</keyword>
<feature type="transmembrane region" description="Helical" evidence="2">
    <location>
        <begin position="272"/>
        <end position="300"/>
    </location>
</feature>
<dbReference type="Proteomes" id="UP000247233">
    <property type="component" value="Unassembled WGS sequence"/>
</dbReference>
<evidence type="ECO:0008006" key="5">
    <source>
        <dbReference type="Google" id="ProtNLM"/>
    </source>
</evidence>
<evidence type="ECO:0000256" key="2">
    <source>
        <dbReference type="SAM" id="Phobius"/>
    </source>
</evidence>
<evidence type="ECO:0000313" key="4">
    <source>
        <dbReference type="Proteomes" id="UP000247233"/>
    </source>
</evidence>